<evidence type="ECO:0000256" key="4">
    <source>
        <dbReference type="ARBA" id="ARBA00022801"/>
    </source>
</evidence>
<protein>
    <submittedName>
        <fullName evidence="10">(rape) hypothetical protein</fullName>
    </submittedName>
    <submittedName>
        <fullName evidence="11">BnaA01g23590D protein</fullName>
    </submittedName>
</protein>
<dbReference type="InterPro" id="IPR021109">
    <property type="entry name" value="Peptidase_aspartic_dom_sf"/>
</dbReference>
<gene>
    <name evidence="11" type="primary">BnaA01g23590D</name>
    <name evidence="10" type="ORF">DARMORV10_A01P31350.1</name>
    <name evidence="11" type="ORF">GSBRNA2T00002592001</name>
</gene>
<dbReference type="STRING" id="3708.A0A078G0G7"/>
<dbReference type="Pfam" id="PF14541">
    <property type="entry name" value="TAXi_C"/>
    <property type="match status" value="1"/>
</dbReference>
<evidence type="ECO:0000313" key="12">
    <source>
        <dbReference type="Proteomes" id="UP000028999"/>
    </source>
</evidence>
<evidence type="ECO:0000313" key="10">
    <source>
        <dbReference type="EMBL" id="CAF2153213.1"/>
    </source>
</evidence>
<dbReference type="InterPro" id="IPR001969">
    <property type="entry name" value="Aspartic_peptidase_AS"/>
</dbReference>
<dbReference type="Pfam" id="PF14543">
    <property type="entry name" value="TAXi_N"/>
    <property type="match status" value="1"/>
</dbReference>
<dbReference type="SMR" id="A0A078G0G7"/>
<dbReference type="InterPro" id="IPR034161">
    <property type="entry name" value="Pepsin-like_plant"/>
</dbReference>
<organism evidence="11 12">
    <name type="scientific">Brassica napus</name>
    <name type="common">Rape</name>
    <dbReference type="NCBI Taxonomy" id="3708"/>
    <lineage>
        <taxon>Eukaryota</taxon>
        <taxon>Viridiplantae</taxon>
        <taxon>Streptophyta</taxon>
        <taxon>Embryophyta</taxon>
        <taxon>Tracheophyta</taxon>
        <taxon>Spermatophyta</taxon>
        <taxon>Magnoliopsida</taxon>
        <taxon>eudicotyledons</taxon>
        <taxon>Gunneridae</taxon>
        <taxon>Pentapetalae</taxon>
        <taxon>rosids</taxon>
        <taxon>malvids</taxon>
        <taxon>Brassicales</taxon>
        <taxon>Brassicaceae</taxon>
        <taxon>Brassiceae</taxon>
        <taxon>Brassica</taxon>
    </lineage>
</organism>
<sequence>MSPAIRMMSMALFIQIFTFFLFTATVSSFPPGGFTVDLFQRRSNSSSSRISNTQPGSSPYADTFSDSSEYFMKLQIGTPPVQIEAILDTGSSRIWTNCLPCGNCFKQSGPVFDPSKSSTYKDKICDGSPCSYETIYEDQSYTKGTIATETVRIQSTSGQPYVMPETTIGCSHNSSVVFRTAASGIVGLNWGSSSLVSQMGEDMLGLMSYCFSGEGTSKLNFGSNAIVSGDGTVAANMFRKKANPNMYYLNLDAVSVGETRIETLGTPFQALDGNMIIDSGTTYTYLPESYCDKVRTAVEKVVKADQGASTDNMLCYKTNNMDIFPVITMHFQGGADLVLDKYNTYMMYGEVTCLMILCDPGTPILGNRAQNNFLVGYDPSSLLVSFKPTNCSALWS</sequence>
<dbReference type="Gramene" id="CDY18098">
    <property type="protein sequence ID" value="CDY18098"/>
    <property type="gene ID" value="GSBRNA2T00002592001"/>
</dbReference>
<evidence type="ECO:0000256" key="3">
    <source>
        <dbReference type="ARBA" id="ARBA00022750"/>
    </source>
</evidence>
<keyword evidence="2 7" id="KW-0645">Protease</keyword>
<name>A0A078G0G7_BRANA</name>
<evidence type="ECO:0000256" key="8">
    <source>
        <dbReference type="SAM" id="SignalP"/>
    </source>
</evidence>
<feature type="chain" id="PRO_5040561915" evidence="8">
    <location>
        <begin position="29"/>
        <end position="396"/>
    </location>
</feature>
<accession>A0A078G0G7</accession>
<dbReference type="InterPro" id="IPR033121">
    <property type="entry name" value="PEPTIDASE_A1"/>
</dbReference>
<reference evidence="11" key="2">
    <citation type="submission" date="2014-06" db="EMBL/GenBank/DDBJ databases">
        <authorList>
            <person name="Genoscope - CEA"/>
        </authorList>
    </citation>
    <scope>NUCLEOTIDE SEQUENCE</scope>
</reference>
<dbReference type="InterPro" id="IPR032861">
    <property type="entry name" value="TAXi_N"/>
</dbReference>
<reference evidence="10" key="3">
    <citation type="submission" date="2021-01" db="EMBL/GenBank/DDBJ databases">
        <authorList>
            <consortium name="Genoscope - CEA"/>
            <person name="William W."/>
        </authorList>
    </citation>
    <scope>NUCLEOTIDE SEQUENCE</scope>
</reference>
<evidence type="ECO:0000313" key="11">
    <source>
        <dbReference type="EMBL" id="CDY18098.1"/>
    </source>
</evidence>
<reference evidence="11 12" key="1">
    <citation type="journal article" date="2014" name="Science">
        <title>Plant genetics. Early allopolyploid evolution in the post-Neolithic Brassica napus oilseed genome.</title>
        <authorList>
            <person name="Chalhoub B."/>
            <person name="Denoeud F."/>
            <person name="Liu S."/>
            <person name="Parkin I.A."/>
            <person name="Tang H."/>
            <person name="Wang X."/>
            <person name="Chiquet J."/>
            <person name="Belcram H."/>
            <person name="Tong C."/>
            <person name="Samans B."/>
            <person name="Correa M."/>
            <person name="Da Silva C."/>
            <person name="Just J."/>
            <person name="Falentin C."/>
            <person name="Koh C.S."/>
            <person name="Le Clainche I."/>
            <person name="Bernard M."/>
            <person name="Bento P."/>
            <person name="Noel B."/>
            <person name="Labadie K."/>
            <person name="Alberti A."/>
            <person name="Charles M."/>
            <person name="Arnaud D."/>
            <person name="Guo H."/>
            <person name="Daviaud C."/>
            <person name="Alamery S."/>
            <person name="Jabbari K."/>
            <person name="Zhao M."/>
            <person name="Edger P.P."/>
            <person name="Chelaifa H."/>
            <person name="Tack D."/>
            <person name="Lassalle G."/>
            <person name="Mestiri I."/>
            <person name="Schnel N."/>
            <person name="Le Paslier M.C."/>
            <person name="Fan G."/>
            <person name="Renault V."/>
            <person name="Bayer P.E."/>
            <person name="Golicz A.A."/>
            <person name="Manoli S."/>
            <person name="Lee T.H."/>
            <person name="Thi V.H."/>
            <person name="Chalabi S."/>
            <person name="Hu Q."/>
            <person name="Fan C."/>
            <person name="Tollenaere R."/>
            <person name="Lu Y."/>
            <person name="Battail C."/>
            <person name="Shen J."/>
            <person name="Sidebottom C.H."/>
            <person name="Wang X."/>
            <person name="Canaguier A."/>
            <person name="Chauveau A."/>
            <person name="Berard A."/>
            <person name="Deniot G."/>
            <person name="Guan M."/>
            <person name="Liu Z."/>
            <person name="Sun F."/>
            <person name="Lim Y.P."/>
            <person name="Lyons E."/>
            <person name="Town C.D."/>
            <person name="Bancroft I."/>
            <person name="Wang X."/>
            <person name="Meng J."/>
            <person name="Ma J."/>
            <person name="Pires J.C."/>
            <person name="King G.J."/>
            <person name="Brunel D."/>
            <person name="Delourme R."/>
            <person name="Renard M."/>
            <person name="Aury J.M."/>
            <person name="Adams K.L."/>
            <person name="Batley J."/>
            <person name="Snowdon R.J."/>
            <person name="Tost J."/>
            <person name="Edwards D."/>
            <person name="Zhou Y."/>
            <person name="Hua W."/>
            <person name="Sharpe A.G."/>
            <person name="Paterson A.H."/>
            <person name="Guan C."/>
            <person name="Wincker P."/>
        </authorList>
    </citation>
    <scope>NUCLEOTIDE SEQUENCE [LARGE SCALE GENOMIC DNA]</scope>
    <source>
        <strain evidence="12">cv. Darmor-bzh</strain>
    </source>
</reference>
<dbReference type="SUPFAM" id="SSF50630">
    <property type="entry name" value="Acid proteases"/>
    <property type="match status" value="1"/>
</dbReference>
<dbReference type="OMA" id="QFAPIFD"/>
<dbReference type="PROSITE" id="PS00141">
    <property type="entry name" value="ASP_PROTEASE"/>
    <property type="match status" value="1"/>
</dbReference>
<proteinExistence type="inferred from homology"/>
<dbReference type="PANTHER" id="PTHR47967:SF110">
    <property type="entry name" value="PEPTIDASE A1 DOMAIN-CONTAINING PROTEIN"/>
    <property type="match status" value="1"/>
</dbReference>
<dbReference type="Proteomes" id="UP001295469">
    <property type="component" value="Chromosome A01"/>
</dbReference>
<dbReference type="GO" id="GO:0006508">
    <property type="term" value="P:proteolysis"/>
    <property type="evidence" value="ECO:0007669"/>
    <property type="project" value="UniProtKB-KW"/>
</dbReference>
<dbReference type="PANTHER" id="PTHR47967">
    <property type="entry name" value="OS07G0603500 PROTEIN-RELATED"/>
    <property type="match status" value="1"/>
</dbReference>
<dbReference type="AlphaFoldDB" id="A0A078G0G7"/>
<dbReference type="EMBL" id="HG994355">
    <property type="protein sequence ID" value="CAF2153213.1"/>
    <property type="molecule type" value="Genomic_DNA"/>
</dbReference>
<feature type="domain" description="Peptidase A1" evidence="9">
    <location>
        <begin position="70"/>
        <end position="387"/>
    </location>
</feature>
<dbReference type="GO" id="GO:0004190">
    <property type="term" value="F:aspartic-type endopeptidase activity"/>
    <property type="evidence" value="ECO:0000318"/>
    <property type="project" value="GO_Central"/>
</dbReference>
<dbReference type="InterPro" id="IPR051708">
    <property type="entry name" value="Plant_Aspart_Prot_A1"/>
</dbReference>
<dbReference type="Proteomes" id="UP000028999">
    <property type="component" value="Unassembled WGS sequence"/>
</dbReference>
<dbReference type="PRINTS" id="PR00792">
    <property type="entry name" value="PEPSIN"/>
</dbReference>
<dbReference type="PaxDb" id="3708-A0A078G0G7"/>
<dbReference type="Gene3D" id="2.40.70.10">
    <property type="entry name" value="Acid Proteases"/>
    <property type="match status" value="2"/>
</dbReference>
<keyword evidence="8" id="KW-0732">Signal</keyword>
<evidence type="ECO:0000259" key="9">
    <source>
        <dbReference type="PROSITE" id="PS51767"/>
    </source>
</evidence>
<evidence type="ECO:0000256" key="5">
    <source>
        <dbReference type="ARBA" id="ARBA00023180"/>
    </source>
</evidence>
<dbReference type="EMBL" id="LK032082">
    <property type="protein sequence ID" value="CDY18098.1"/>
    <property type="molecule type" value="Genomic_DNA"/>
</dbReference>
<evidence type="ECO:0000256" key="7">
    <source>
        <dbReference type="RuleBase" id="RU000454"/>
    </source>
</evidence>
<keyword evidence="12" id="KW-1185">Reference proteome</keyword>
<evidence type="ECO:0000256" key="6">
    <source>
        <dbReference type="PIRSR" id="PIRSR601461-1"/>
    </source>
</evidence>
<dbReference type="CDD" id="cd05476">
    <property type="entry name" value="pepsin_A_like_plant"/>
    <property type="match status" value="1"/>
</dbReference>
<keyword evidence="3 7" id="KW-0064">Aspartyl protease</keyword>
<feature type="active site" evidence="6">
    <location>
        <position position="88"/>
    </location>
</feature>
<feature type="active site" evidence="6">
    <location>
        <position position="278"/>
    </location>
</feature>
<keyword evidence="4 7" id="KW-0378">Hydrolase</keyword>
<dbReference type="InterPro" id="IPR001461">
    <property type="entry name" value="Aspartic_peptidase_A1"/>
</dbReference>
<keyword evidence="5" id="KW-0325">Glycoprotein</keyword>
<evidence type="ECO:0000256" key="2">
    <source>
        <dbReference type="ARBA" id="ARBA00022670"/>
    </source>
</evidence>
<evidence type="ECO:0000256" key="1">
    <source>
        <dbReference type="ARBA" id="ARBA00007447"/>
    </source>
</evidence>
<feature type="signal peptide" evidence="8">
    <location>
        <begin position="1"/>
        <end position="28"/>
    </location>
</feature>
<dbReference type="GO" id="GO:0005576">
    <property type="term" value="C:extracellular region"/>
    <property type="evidence" value="ECO:0000318"/>
    <property type="project" value="GO_Central"/>
</dbReference>
<dbReference type="PROSITE" id="PS51767">
    <property type="entry name" value="PEPTIDASE_A1"/>
    <property type="match status" value="1"/>
</dbReference>
<dbReference type="InterPro" id="IPR032799">
    <property type="entry name" value="TAXi_C"/>
</dbReference>
<comment type="similarity">
    <text evidence="1 7">Belongs to the peptidase A1 family.</text>
</comment>